<dbReference type="AlphaFoldDB" id="A0A975B169"/>
<sequence>MKTLLLLLTLSLQVFALEYNSLTLRAQADIFPKIILLDKAIQEKASNDNILTLAIIHSTDEKDDALNFKNMIEKKFNAKLGSYIFQIVLHNSDESQLRDASSYYFLSLKGSNKQEILKKAMSTNKICFSYDSKDFTNQSLISLILKEKTYIYLNKSALTHYGIKFVPIFYKIVKAK</sequence>
<feature type="chain" id="PRO_5037823224" description="DUF4154 domain-containing protein" evidence="1">
    <location>
        <begin position="17"/>
        <end position="176"/>
    </location>
</feature>
<dbReference type="Proteomes" id="UP000671852">
    <property type="component" value="Chromosome"/>
</dbReference>
<keyword evidence="1" id="KW-0732">Signal</keyword>
<keyword evidence="3" id="KW-1185">Reference proteome</keyword>
<proteinExistence type="predicted"/>
<dbReference type="EMBL" id="CP046072">
    <property type="protein sequence ID" value="QSZ42314.1"/>
    <property type="molecule type" value="Genomic_DNA"/>
</dbReference>
<protein>
    <recommendedName>
        <fullName evidence="4">DUF4154 domain-containing protein</fullName>
    </recommendedName>
</protein>
<evidence type="ECO:0000313" key="3">
    <source>
        <dbReference type="Proteomes" id="UP000671852"/>
    </source>
</evidence>
<reference evidence="2" key="1">
    <citation type="submission" date="2019-11" db="EMBL/GenBank/DDBJ databases">
        <authorList>
            <person name="Kojima H."/>
        </authorList>
    </citation>
    <scope>NUCLEOTIDE SEQUENCE</scope>
    <source>
        <strain evidence="2">H1576</strain>
    </source>
</reference>
<dbReference type="KEGG" id="saqt:GJV85_09405"/>
<dbReference type="RefSeq" id="WP_207561130.1">
    <property type="nucleotide sequence ID" value="NZ_CP046072.1"/>
</dbReference>
<gene>
    <name evidence="2" type="ORF">GJV85_09405</name>
</gene>
<evidence type="ECO:0000256" key="1">
    <source>
        <dbReference type="SAM" id="SignalP"/>
    </source>
</evidence>
<reference evidence="2" key="2">
    <citation type="submission" date="2021-04" db="EMBL/GenBank/DDBJ databases">
        <title>Isolation and characterization of a novel species of the genus Sulfurimonas.</title>
        <authorList>
            <person name="Fukui M."/>
        </authorList>
    </citation>
    <scope>NUCLEOTIDE SEQUENCE</scope>
    <source>
        <strain evidence="2">H1576</strain>
    </source>
</reference>
<organism evidence="2 3">
    <name type="scientific">Sulfurimonas aquatica</name>
    <dbReference type="NCBI Taxonomy" id="2672570"/>
    <lineage>
        <taxon>Bacteria</taxon>
        <taxon>Pseudomonadati</taxon>
        <taxon>Campylobacterota</taxon>
        <taxon>Epsilonproteobacteria</taxon>
        <taxon>Campylobacterales</taxon>
        <taxon>Sulfurimonadaceae</taxon>
        <taxon>Sulfurimonas</taxon>
    </lineage>
</organism>
<evidence type="ECO:0000313" key="2">
    <source>
        <dbReference type="EMBL" id="QSZ42314.1"/>
    </source>
</evidence>
<accession>A0A975B169</accession>
<evidence type="ECO:0008006" key="4">
    <source>
        <dbReference type="Google" id="ProtNLM"/>
    </source>
</evidence>
<name>A0A975B169_9BACT</name>
<feature type="signal peptide" evidence="1">
    <location>
        <begin position="1"/>
        <end position="16"/>
    </location>
</feature>